<evidence type="ECO:0000313" key="10">
    <source>
        <dbReference type="EMBL" id="GMH70813.1"/>
    </source>
</evidence>
<keyword evidence="3" id="KW-0547">Nucleotide-binding</keyword>
<evidence type="ECO:0000256" key="9">
    <source>
        <dbReference type="SAM" id="MobiDB-lite"/>
    </source>
</evidence>
<dbReference type="GO" id="GO:0008440">
    <property type="term" value="F:inositol-1,4,5-trisphosphate 3-kinase activity"/>
    <property type="evidence" value="ECO:0007669"/>
    <property type="project" value="TreeGrafter"/>
</dbReference>
<comment type="catalytic activity">
    <reaction evidence="6">
        <text>1D-myo-inositol 1,4,5-trisphosphate + 2 ATP = 1D-myo-inositol 1,3,4,5,6-pentakisphosphate + 2 ADP + 2 H(+)</text>
        <dbReference type="Rhea" id="RHEA:32359"/>
        <dbReference type="ChEBI" id="CHEBI:15378"/>
        <dbReference type="ChEBI" id="CHEBI:30616"/>
        <dbReference type="ChEBI" id="CHEBI:57733"/>
        <dbReference type="ChEBI" id="CHEBI:203600"/>
        <dbReference type="ChEBI" id="CHEBI:456216"/>
        <dbReference type="EC" id="2.7.1.151"/>
    </reaction>
</comment>
<dbReference type="Gene3D" id="3.30.470.160">
    <property type="entry name" value="Inositol polyphosphate kinase"/>
    <property type="match status" value="1"/>
</dbReference>
<evidence type="ECO:0000256" key="4">
    <source>
        <dbReference type="ARBA" id="ARBA00022777"/>
    </source>
</evidence>
<feature type="compositionally biased region" description="Polar residues" evidence="9">
    <location>
        <begin position="50"/>
        <end position="69"/>
    </location>
</feature>
<organism evidence="10 11">
    <name type="scientific">Triparma laevis f. inornata</name>
    <dbReference type="NCBI Taxonomy" id="1714386"/>
    <lineage>
        <taxon>Eukaryota</taxon>
        <taxon>Sar</taxon>
        <taxon>Stramenopiles</taxon>
        <taxon>Ochrophyta</taxon>
        <taxon>Bolidophyceae</taxon>
        <taxon>Parmales</taxon>
        <taxon>Triparmaceae</taxon>
        <taxon>Triparma</taxon>
    </lineage>
</organism>
<dbReference type="PANTHER" id="PTHR12400">
    <property type="entry name" value="INOSITOL POLYPHOSPHATE KINASE"/>
    <property type="match status" value="1"/>
</dbReference>
<reference evidence="11" key="1">
    <citation type="journal article" date="2023" name="Commun. Biol.">
        <title>Genome analysis of Parmales, the sister group of diatoms, reveals the evolutionary specialization of diatoms from phago-mixotrophs to photoautotrophs.</title>
        <authorList>
            <person name="Ban H."/>
            <person name="Sato S."/>
            <person name="Yoshikawa S."/>
            <person name="Yamada K."/>
            <person name="Nakamura Y."/>
            <person name="Ichinomiya M."/>
            <person name="Sato N."/>
            <person name="Blanc-Mathieu R."/>
            <person name="Endo H."/>
            <person name="Kuwata A."/>
            <person name="Ogata H."/>
        </authorList>
    </citation>
    <scope>NUCLEOTIDE SEQUENCE [LARGE SCALE GENOMIC DNA]</scope>
</reference>
<evidence type="ECO:0000256" key="5">
    <source>
        <dbReference type="ARBA" id="ARBA00022840"/>
    </source>
</evidence>
<dbReference type="SUPFAM" id="SSF56104">
    <property type="entry name" value="SAICAR synthase-like"/>
    <property type="match status" value="1"/>
</dbReference>
<dbReference type="AlphaFoldDB" id="A0A9W7EC57"/>
<name>A0A9W7EC57_9STRA</name>
<feature type="region of interest" description="Disordered" evidence="9">
    <location>
        <begin position="38"/>
        <end position="69"/>
    </location>
</feature>
<sequence length="450" mass="50918">MIRRSDQAYYALIALSSLFTLIGVVATTAALSNLLSEASSLNSNDGPPASRTSPTNPNQTKSRSRQQSLLPQWAKMKSQEFETALVLKDDETALTQTTHFKQCLVKVGSTRAKNWLDMTESDEGKNLELLAVPDKATPISVQAGGLSWKKRPFLHFPPDFVLKPLPSDYRGYRELGFYEKMVMSTGKHKNETSSLDKETDLLRRYSAFVPSYYGLISSKSPNHLLAKDSYLLLRDTTATFSRPCVIDFKMGRQTYEPNCSLEKRAEETKKYPEQATFGFRITGANIYDPNSPDAGEDGYVRYSKHFGRTLKNRAAIQDALLKLFSQTPGGTKEEKKAYGVDRSERSRGRGGVRNRVVTEFRRQLKLLIAWFKSNNMFSFYASSILFVYEGMEGSDSWDNSRLRTIDFAHVIKRSDGARDDGYLDGLYTILRIVDEILRDQEKAGKLREDL</sequence>
<evidence type="ECO:0000256" key="6">
    <source>
        <dbReference type="ARBA" id="ARBA00036164"/>
    </source>
</evidence>
<keyword evidence="5" id="KW-0067">ATP-binding</keyword>
<comment type="catalytic activity">
    <reaction evidence="7">
        <text>1D-myo-inositol 1,3,4,6-tetrakisphosphate + ATP = 1D-myo-inositol 1,3,4,5,6-pentakisphosphate + ADP + H(+)</text>
        <dbReference type="Rhea" id="RHEA:12717"/>
        <dbReference type="ChEBI" id="CHEBI:15378"/>
        <dbReference type="ChEBI" id="CHEBI:30616"/>
        <dbReference type="ChEBI" id="CHEBI:57660"/>
        <dbReference type="ChEBI" id="CHEBI:57733"/>
        <dbReference type="ChEBI" id="CHEBI:456216"/>
        <dbReference type="EC" id="2.7.1.140"/>
    </reaction>
</comment>
<proteinExistence type="inferred from homology"/>
<protein>
    <recommendedName>
        <fullName evidence="8">Kinase</fullName>
        <ecNumber evidence="8">2.7.-.-</ecNumber>
    </recommendedName>
</protein>
<evidence type="ECO:0000256" key="1">
    <source>
        <dbReference type="ARBA" id="ARBA00007374"/>
    </source>
</evidence>
<evidence type="ECO:0000256" key="7">
    <source>
        <dbReference type="ARBA" id="ARBA00036525"/>
    </source>
</evidence>
<comment type="caution">
    <text evidence="10">The sequence shown here is derived from an EMBL/GenBank/DDBJ whole genome shotgun (WGS) entry which is preliminary data.</text>
</comment>
<dbReference type="GO" id="GO:0032958">
    <property type="term" value="P:inositol phosphate biosynthetic process"/>
    <property type="evidence" value="ECO:0007669"/>
    <property type="project" value="InterPro"/>
</dbReference>
<dbReference type="EMBL" id="BLQM01000160">
    <property type="protein sequence ID" value="GMH70813.1"/>
    <property type="molecule type" value="Genomic_DNA"/>
</dbReference>
<evidence type="ECO:0000256" key="8">
    <source>
        <dbReference type="RuleBase" id="RU363090"/>
    </source>
</evidence>
<gene>
    <name evidence="10" type="ORF">TL16_g05501</name>
</gene>
<dbReference type="GO" id="GO:0005737">
    <property type="term" value="C:cytoplasm"/>
    <property type="evidence" value="ECO:0007669"/>
    <property type="project" value="TreeGrafter"/>
</dbReference>
<accession>A0A9W7EC57</accession>
<dbReference type="PANTHER" id="PTHR12400:SF51">
    <property type="entry name" value="INOSITOL POLYPHOSPHATE MULTIKINASE"/>
    <property type="match status" value="1"/>
</dbReference>
<dbReference type="GO" id="GO:0005634">
    <property type="term" value="C:nucleus"/>
    <property type="evidence" value="ECO:0007669"/>
    <property type="project" value="TreeGrafter"/>
</dbReference>
<dbReference type="GO" id="GO:0005524">
    <property type="term" value="F:ATP binding"/>
    <property type="evidence" value="ECO:0007669"/>
    <property type="project" value="UniProtKB-KW"/>
</dbReference>
<comment type="similarity">
    <text evidence="1 8">Belongs to the inositol phosphokinase (IPK) family.</text>
</comment>
<evidence type="ECO:0000313" key="11">
    <source>
        <dbReference type="Proteomes" id="UP001162640"/>
    </source>
</evidence>
<dbReference type="InterPro" id="IPR038286">
    <property type="entry name" value="IPK_sf"/>
</dbReference>
<dbReference type="Pfam" id="PF03770">
    <property type="entry name" value="IPK"/>
    <property type="match status" value="1"/>
</dbReference>
<keyword evidence="2 8" id="KW-0808">Transferase</keyword>
<dbReference type="GO" id="GO:0051765">
    <property type="term" value="F:inositol tetrakisphosphate kinase activity"/>
    <property type="evidence" value="ECO:0007669"/>
    <property type="project" value="TreeGrafter"/>
</dbReference>
<dbReference type="Proteomes" id="UP001162640">
    <property type="component" value="Unassembled WGS sequence"/>
</dbReference>
<evidence type="ECO:0000256" key="2">
    <source>
        <dbReference type="ARBA" id="ARBA00022679"/>
    </source>
</evidence>
<dbReference type="InterPro" id="IPR005522">
    <property type="entry name" value="IPK"/>
</dbReference>
<dbReference type="EC" id="2.7.-.-" evidence="8"/>
<evidence type="ECO:0000256" key="3">
    <source>
        <dbReference type="ARBA" id="ARBA00022741"/>
    </source>
</evidence>
<keyword evidence="4 8" id="KW-0418">Kinase</keyword>